<dbReference type="FunFam" id="1.10.10.10:FF:000079">
    <property type="entry name" value="GntR family transcriptional regulator"/>
    <property type="match status" value="1"/>
</dbReference>
<evidence type="ECO:0000259" key="5">
    <source>
        <dbReference type="PROSITE" id="PS50949"/>
    </source>
</evidence>
<dbReference type="EMBL" id="JACIIX010000022">
    <property type="protein sequence ID" value="MBB6212355.1"/>
    <property type="molecule type" value="Genomic_DNA"/>
</dbReference>
<dbReference type="PANTHER" id="PTHR44846:SF16">
    <property type="entry name" value="TRANSCRIPTIONAL REGULATOR PHNF-RELATED"/>
    <property type="match status" value="1"/>
</dbReference>
<evidence type="ECO:0000256" key="3">
    <source>
        <dbReference type="ARBA" id="ARBA00023163"/>
    </source>
</evidence>
<keyword evidence="1" id="KW-0805">Transcription regulation</keyword>
<dbReference type="RefSeq" id="WP_184266205.1">
    <property type="nucleotide sequence ID" value="NZ_JACIIX010000022.1"/>
</dbReference>
<dbReference type="GO" id="GO:0045892">
    <property type="term" value="P:negative regulation of DNA-templated transcription"/>
    <property type="evidence" value="ECO:0007669"/>
    <property type="project" value="UniProtKB-UniRule"/>
</dbReference>
<dbReference type="NCBIfam" id="TIGR02018">
    <property type="entry name" value="his_ut_repres"/>
    <property type="match status" value="1"/>
</dbReference>
<dbReference type="InterPro" id="IPR050679">
    <property type="entry name" value="Bact_HTH_transcr_reg"/>
</dbReference>
<reference evidence="6 7" key="1">
    <citation type="submission" date="2020-08" db="EMBL/GenBank/DDBJ databases">
        <title>Genomic Encyclopedia of Type Strains, Phase IV (KMG-IV): sequencing the most valuable type-strain genomes for metagenomic binning, comparative biology and taxonomic classification.</title>
        <authorList>
            <person name="Goeker M."/>
        </authorList>
    </citation>
    <scope>NUCLEOTIDE SEQUENCE [LARGE SCALE GENOMIC DNA]</scope>
    <source>
        <strain evidence="6 7">DSM 11590</strain>
    </source>
</reference>
<dbReference type="PANTHER" id="PTHR44846">
    <property type="entry name" value="MANNOSYL-D-GLYCERATE TRANSPORT/METABOLISM SYSTEM REPRESSOR MNGR-RELATED"/>
    <property type="match status" value="1"/>
</dbReference>
<organism evidence="6 7">
    <name type="scientific">Novispirillum itersonii</name>
    <name type="common">Aquaspirillum itersonii</name>
    <dbReference type="NCBI Taxonomy" id="189"/>
    <lineage>
        <taxon>Bacteria</taxon>
        <taxon>Pseudomonadati</taxon>
        <taxon>Pseudomonadota</taxon>
        <taxon>Alphaproteobacteria</taxon>
        <taxon>Rhodospirillales</taxon>
        <taxon>Novispirillaceae</taxon>
        <taxon>Novispirillum</taxon>
    </lineage>
</organism>
<evidence type="ECO:0000256" key="2">
    <source>
        <dbReference type="ARBA" id="ARBA00023125"/>
    </source>
</evidence>
<evidence type="ECO:0000313" key="7">
    <source>
        <dbReference type="Proteomes" id="UP000544872"/>
    </source>
</evidence>
<proteinExistence type="predicted"/>
<dbReference type="GO" id="GO:0003700">
    <property type="term" value="F:DNA-binding transcription factor activity"/>
    <property type="evidence" value="ECO:0007669"/>
    <property type="project" value="UniProtKB-UniRule"/>
</dbReference>
<dbReference type="PRINTS" id="PR00035">
    <property type="entry name" value="HTHGNTR"/>
</dbReference>
<dbReference type="InterPro" id="IPR000524">
    <property type="entry name" value="Tscrpt_reg_HTH_GntR"/>
</dbReference>
<dbReference type="CDD" id="cd07377">
    <property type="entry name" value="WHTH_GntR"/>
    <property type="match status" value="1"/>
</dbReference>
<dbReference type="InterPro" id="IPR036388">
    <property type="entry name" value="WH-like_DNA-bd_sf"/>
</dbReference>
<dbReference type="InterPro" id="IPR036390">
    <property type="entry name" value="WH_DNA-bd_sf"/>
</dbReference>
<dbReference type="AlphaFoldDB" id="A0A7X0DNU3"/>
<dbReference type="InterPro" id="IPR011663">
    <property type="entry name" value="UTRA"/>
</dbReference>
<dbReference type="Pfam" id="PF00392">
    <property type="entry name" value="GntR"/>
    <property type="match status" value="1"/>
</dbReference>
<dbReference type="SUPFAM" id="SSF64288">
    <property type="entry name" value="Chorismate lyase-like"/>
    <property type="match status" value="1"/>
</dbReference>
<keyword evidence="7" id="KW-1185">Reference proteome</keyword>
<accession>A0A7X0DNU3</accession>
<comment type="caution">
    <text evidence="6">The sequence shown here is derived from an EMBL/GenBank/DDBJ whole genome shotgun (WGS) entry which is preliminary data.</text>
</comment>
<evidence type="ECO:0000256" key="4">
    <source>
        <dbReference type="NCBIfam" id="TIGR02018"/>
    </source>
</evidence>
<dbReference type="Gene3D" id="3.40.1410.10">
    <property type="entry name" value="Chorismate lyase-like"/>
    <property type="match status" value="1"/>
</dbReference>
<dbReference type="GO" id="GO:0003677">
    <property type="term" value="F:DNA binding"/>
    <property type="evidence" value="ECO:0007669"/>
    <property type="project" value="UniProtKB-UniRule"/>
</dbReference>
<name>A0A7X0DNU3_NOVIT</name>
<dbReference type="Proteomes" id="UP000544872">
    <property type="component" value="Unassembled WGS sequence"/>
</dbReference>
<evidence type="ECO:0000313" key="6">
    <source>
        <dbReference type="EMBL" id="MBB6212355.1"/>
    </source>
</evidence>
<feature type="domain" description="HTH gntR-type" evidence="5">
    <location>
        <begin position="10"/>
        <end position="78"/>
    </location>
</feature>
<protein>
    <recommendedName>
        <fullName evidence="4">Histidine utilization repressor</fullName>
    </recommendedName>
</protein>
<dbReference type="GO" id="GO:0006547">
    <property type="term" value="P:L-histidine metabolic process"/>
    <property type="evidence" value="ECO:0007669"/>
    <property type="project" value="UniProtKB-UniRule"/>
</dbReference>
<dbReference type="InterPro" id="IPR028978">
    <property type="entry name" value="Chorismate_lyase_/UTRA_dom_sf"/>
</dbReference>
<sequence length="251" mass="28106">MSEPKISQSQPRYRQIKDAIRHRITSGEWGEGSQLPSELKLLEDFSVSRMTVHRALRELTEEGLLTRVQGVGTFVAEQAARMDALELRAVSDEITARGNRHSCRVDLLEDIIADGTLARQFNLPAGSRLFHSRVVHLENEVPLQLEDRWVNPQVAPQYLKQDFTTITPTEYLTRLEASPFVEHVIEATLPDGTAAHLLGITPAEPCLRLIRRTLRGSQVVTVAHLLHPGSRFRLSSTFRVHAASVPMLAAL</sequence>
<dbReference type="SUPFAM" id="SSF46785">
    <property type="entry name" value="Winged helix' DNA-binding domain"/>
    <property type="match status" value="1"/>
</dbReference>
<gene>
    <name evidence="6" type="ORF">FHS48_003806</name>
</gene>
<dbReference type="PROSITE" id="PS50949">
    <property type="entry name" value="HTH_GNTR"/>
    <property type="match status" value="1"/>
</dbReference>
<keyword evidence="2" id="KW-0238">DNA-binding</keyword>
<dbReference type="InterPro" id="IPR010248">
    <property type="entry name" value="His_ut_repres"/>
</dbReference>
<dbReference type="SMART" id="SM00866">
    <property type="entry name" value="UTRA"/>
    <property type="match status" value="1"/>
</dbReference>
<dbReference type="Gene3D" id="1.10.10.10">
    <property type="entry name" value="Winged helix-like DNA-binding domain superfamily/Winged helix DNA-binding domain"/>
    <property type="match status" value="1"/>
</dbReference>
<keyword evidence="3" id="KW-0804">Transcription</keyword>
<dbReference type="Pfam" id="PF07702">
    <property type="entry name" value="UTRA"/>
    <property type="match status" value="1"/>
</dbReference>
<dbReference type="SMART" id="SM00345">
    <property type="entry name" value="HTH_GNTR"/>
    <property type="match status" value="1"/>
</dbReference>
<evidence type="ECO:0000256" key="1">
    <source>
        <dbReference type="ARBA" id="ARBA00023015"/>
    </source>
</evidence>